<dbReference type="EMBL" id="MU857619">
    <property type="protein sequence ID" value="KAK4249799.1"/>
    <property type="molecule type" value="Genomic_DNA"/>
</dbReference>
<name>A0AAN7HSV2_9PEZI</name>
<feature type="compositionally biased region" description="Basic and acidic residues" evidence="1">
    <location>
        <begin position="69"/>
        <end position="89"/>
    </location>
</feature>
<protein>
    <submittedName>
        <fullName evidence="2">Uncharacterized protein</fullName>
    </submittedName>
</protein>
<organism evidence="2 3">
    <name type="scientific">Corynascus novoguineensis</name>
    <dbReference type="NCBI Taxonomy" id="1126955"/>
    <lineage>
        <taxon>Eukaryota</taxon>
        <taxon>Fungi</taxon>
        <taxon>Dikarya</taxon>
        <taxon>Ascomycota</taxon>
        <taxon>Pezizomycotina</taxon>
        <taxon>Sordariomycetes</taxon>
        <taxon>Sordariomycetidae</taxon>
        <taxon>Sordariales</taxon>
        <taxon>Chaetomiaceae</taxon>
        <taxon>Corynascus</taxon>
    </lineage>
</organism>
<feature type="compositionally biased region" description="Basic residues" evidence="1">
    <location>
        <begin position="522"/>
        <end position="536"/>
    </location>
</feature>
<evidence type="ECO:0000313" key="2">
    <source>
        <dbReference type="EMBL" id="KAK4249799.1"/>
    </source>
</evidence>
<comment type="caution">
    <text evidence="2">The sequence shown here is derived from an EMBL/GenBank/DDBJ whole genome shotgun (WGS) entry which is preliminary data.</text>
</comment>
<feature type="compositionally biased region" description="Pro residues" evidence="1">
    <location>
        <begin position="172"/>
        <end position="195"/>
    </location>
</feature>
<accession>A0AAN7HSV2</accession>
<proteinExistence type="predicted"/>
<feature type="compositionally biased region" description="Low complexity" evidence="1">
    <location>
        <begin position="55"/>
        <end position="68"/>
    </location>
</feature>
<evidence type="ECO:0000256" key="1">
    <source>
        <dbReference type="SAM" id="MobiDB-lite"/>
    </source>
</evidence>
<feature type="compositionally biased region" description="Basic and acidic residues" evidence="1">
    <location>
        <begin position="505"/>
        <end position="521"/>
    </location>
</feature>
<reference evidence="2" key="2">
    <citation type="submission" date="2023-05" db="EMBL/GenBank/DDBJ databases">
        <authorList>
            <consortium name="Lawrence Berkeley National Laboratory"/>
            <person name="Steindorff A."/>
            <person name="Hensen N."/>
            <person name="Bonometti L."/>
            <person name="Westerberg I."/>
            <person name="Brannstrom I.O."/>
            <person name="Guillou S."/>
            <person name="Cros-Aarteil S."/>
            <person name="Calhoun S."/>
            <person name="Haridas S."/>
            <person name="Kuo A."/>
            <person name="Mondo S."/>
            <person name="Pangilinan J."/>
            <person name="Riley R."/>
            <person name="Labutti K."/>
            <person name="Andreopoulos B."/>
            <person name="Lipzen A."/>
            <person name="Chen C."/>
            <person name="Yanf M."/>
            <person name="Daum C."/>
            <person name="Ng V."/>
            <person name="Clum A."/>
            <person name="Ohm R."/>
            <person name="Martin F."/>
            <person name="Silar P."/>
            <person name="Natvig D."/>
            <person name="Lalanne C."/>
            <person name="Gautier V."/>
            <person name="Ament-Velasquez S.L."/>
            <person name="Kruys A."/>
            <person name="Hutchinson M.I."/>
            <person name="Powell A.J."/>
            <person name="Barry K."/>
            <person name="Miller A.N."/>
            <person name="Grigoriev I.V."/>
            <person name="Debuchy R."/>
            <person name="Gladieux P."/>
            <person name="Thoren M.H."/>
            <person name="Johannesson H."/>
        </authorList>
    </citation>
    <scope>NUCLEOTIDE SEQUENCE</scope>
    <source>
        <strain evidence="2">CBS 359.72</strain>
    </source>
</reference>
<feature type="region of interest" description="Disordered" evidence="1">
    <location>
        <begin position="490"/>
        <end position="601"/>
    </location>
</feature>
<feature type="compositionally biased region" description="Low complexity" evidence="1">
    <location>
        <begin position="444"/>
        <end position="454"/>
    </location>
</feature>
<gene>
    <name evidence="2" type="ORF">C7999DRAFT_12342</name>
</gene>
<dbReference type="Proteomes" id="UP001303647">
    <property type="component" value="Unassembled WGS sequence"/>
</dbReference>
<sequence length="601" mass="65359">MGRPPTIVASVEDADESGNIIEGTGRYASSVAPGSPAKEQPNTGRARREKARRGSSSPITTSVVTDSDSTLHPRRDSLKKSSKDREKSASSKKALMAASRPAGGKHTKMTQSLPRRASEAAYYGVDPSVVPAVSRPGPQSRPSSFYASSRPPPANARFYANQTPGPSLPSSFSPPSPWMGPGPGLPPPQPLPPGGPGHGPSPFAPPPPPTSSAPLVMHHGPPPSSDYFARPLVHRFGPTARPQSAMSFRHPPAIEYDDDYYEEPLERSLARRPSTTRRASKNEEDRKAMPPPPRRPASARPTALAFRPPPSTPARRRIDYEDQETDIDDPLFHDSSPLGPGSYDHTNPFPPPGRYGASFGFDASDYQTEIAGRRRRNSYYGGNSGSSGSAYEDKVRLATRYQDAIGNGPMPLTAESLKKAGRSGTSSRSTRSSGSHDESEYRQSATTRTTRSTAPNEEDVTIRVRGSTVLKFGNTEMQCEDGAEINITSKSGNAEIRTTGSDRSSYIDREDDRRTRVDIPKSRARAASRAKSRPRSFSHNVSKYEVGPPRGYDFGPRYDHLDAEYDAYYTPHAPPLPPPYPEYPSSYSSRHGDYFGPRPPV</sequence>
<reference evidence="2" key="1">
    <citation type="journal article" date="2023" name="Mol. Phylogenet. Evol.">
        <title>Genome-scale phylogeny and comparative genomics of the fungal order Sordariales.</title>
        <authorList>
            <person name="Hensen N."/>
            <person name="Bonometti L."/>
            <person name="Westerberg I."/>
            <person name="Brannstrom I.O."/>
            <person name="Guillou S."/>
            <person name="Cros-Aarteil S."/>
            <person name="Calhoun S."/>
            <person name="Haridas S."/>
            <person name="Kuo A."/>
            <person name="Mondo S."/>
            <person name="Pangilinan J."/>
            <person name="Riley R."/>
            <person name="LaButti K."/>
            <person name="Andreopoulos B."/>
            <person name="Lipzen A."/>
            <person name="Chen C."/>
            <person name="Yan M."/>
            <person name="Daum C."/>
            <person name="Ng V."/>
            <person name="Clum A."/>
            <person name="Steindorff A."/>
            <person name="Ohm R.A."/>
            <person name="Martin F."/>
            <person name="Silar P."/>
            <person name="Natvig D.O."/>
            <person name="Lalanne C."/>
            <person name="Gautier V."/>
            <person name="Ament-Velasquez S.L."/>
            <person name="Kruys A."/>
            <person name="Hutchinson M.I."/>
            <person name="Powell A.J."/>
            <person name="Barry K."/>
            <person name="Miller A.N."/>
            <person name="Grigoriev I.V."/>
            <person name="Debuchy R."/>
            <person name="Gladieux P."/>
            <person name="Hiltunen Thoren M."/>
            <person name="Johannesson H."/>
        </authorList>
    </citation>
    <scope>NUCLEOTIDE SEQUENCE</scope>
    <source>
        <strain evidence="2">CBS 359.72</strain>
    </source>
</reference>
<feature type="compositionally biased region" description="Low complexity" evidence="1">
    <location>
        <begin position="296"/>
        <end position="305"/>
    </location>
</feature>
<feature type="compositionally biased region" description="Low complexity" evidence="1">
    <location>
        <begin position="378"/>
        <end position="389"/>
    </location>
</feature>
<dbReference type="PRINTS" id="PR01217">
    <property type="entry name" value="PRICHEXTENSN"/>
</dbReference>
<evidence type="ECO:0000313" key="3">
    <source>
        <dbReference type="Proteomes" id="UP001303647"/>
    </source>
</evidence>
<keyword evidence="3" id="KW-1185">Reference proteome</keyword>
<feature type="compositionally biased region" description="Polar residues" evidence="1">
    <location>
        <begin position="490"/>
        <end position="504"/>
    </location>
</feature>
<feature type="compositionally biased region" description="Pro residues" evidence="1">
    <location>
        <begin position="572"/>
        <end position="582"/>
    </location>
</feature>
<feature type="region of interest" description="Disordered" evidence="1">
    <location>
        <begin position="1"/>
        <end position="461"/>
    </location>
</feature>
<dbReference type="AlphaFoldDB" id="A0AAN7HSV2"/>
<feature type="compositionally biased region" description="Pro residues" evidence="1">
    <location>
        <begin position="202"/>
        <end position="211"/>
    </location>
</feature>
<feature type="compositionally biased region" description="Low complexity" evidence="1">
    <location>
        <begin position="422"/>
        <end position="433"/>
    </location>
</feature>